<evidence type="ECO:0000313" key="3">
    <source>
        <dbReference type="EMBL" id="CAA9586675.1"/>
    </source>
</evidence>
<sequence>MTLSFSRNRATPELPLRAAAGARYGFPDDARTEGGQLAVPDYRAAQRLSDTVNRMRGADRFPESAVRAGELYAAALVQETLRLVVATYLSTTDAGALSRAYESLEAQLGRTDLERTLAHYLGVFPPKQVARGGVTPDVYLTGEHVTGENQSVSNRQVALEKLLLLHFANLNPAMERLKDLFDDADLAQTRYADLIGGLEGFFAGEPDVGETGQKLFDLLRAPIGASPTSLEGQLRHLLGRFEALMQGVPGMDALMSELLRAGDTMREEGKPTFGGAPGPAEVLDPAAAYREGAAGGSFVPDEYEAFSQDSSWMPRVVMLAKSTFVWLGQLSKGYGRDITRLDEIPDEELDELARRGFTGLWLIGLWERSKASKTIKNLRGNPDAVASAYSLYDYVIAEDLGGFEAFETLKARAWARGIRVASDMVPNHLGIDSAWVVDHPDWFLRLDHSPYPSYTFGGPDLSQDERVGIFLEDHYYDASDAAVVFKRQDRHTGDTTYIYHGNDGTTMPWNDTAQIDYLNPEAREAVIQTILHVARLSPIIRFDAAMTLAKQHIQRLWYPEPGSGGAIASRAQYGGMPTSTFDRAIPKEFWREVVDRVAQEVPDTLLLAEAFWMMEGYFVRTLGMHRVYNSAFMHMFKDEDNAKYRLSIKNVLEFEPEILKRFVNFMNNPDEETAVAQFGKDDKYFGVCVVMATMPGLPMFGHGQVEGYSEKYGMEYRRAKLDEQPDTWLIDRHHREVFPLLHRRYQFAEVENFQLYDVHTEGGIDEDVFAYSNLVDGQASLVTFNNKFGPAGGWIHEATPQAGKDRRTLAEGLGLRAGERDFVTFRDQVSGLSFVRRSRDLRGGLALSLDAYKYQVFVDFTEVDDVDGRYGRLHDSLGGRGVADLEAELTGVQLGPVHNAFRQLVSAEVIRTLRGERGERQRESLRAALPERLGTLIEVAGGQRNSDGFQTQLTHLVALPSLETLATDSPHRDAIEQELTTKLSDEGSGTLYVALVFDALKAAGVDTAGLRLEGLVYDAFAGAGLPDAERAQLLSGLLRRYGPLYSDGADALLTRLKDDNEALRYARFEPETGTFDARSYRELTVRPLAYALLVAGAPALEPFAATLRDLSGAEASAGGHWAELRVPRAEPARAPAHSNPKVEPKADAEPALATAKSKGKTSKPSRAKASKKKPAQKR</sequence>
<dbReference type="InterPro" id="IPR017853">
    <property type="entry name" value="GH"/>
</dbReference>
<feature type="region of interest" description="Disordered" evidence="1">
    <location>
        <begin position="1128"/>
        <end position="1178"/>
    </location>
</feature>
<evidence type="ECO:0000259" key="2">
    <source>
        <dbReference type="SMART" id="SM00642"/>
    </source>
</evidence>
<dbReference type="Gene3D" id="3.20.20.80">
    <property type="entry name" value="Glycosidases"/>
    <property type="match status" value="2"/>
</dbReference>
<dbReference type="PANTHER" id="PTHR47786">
    <property type="entry name" value="ALPHA-1,4-GLUCAN:MALTOSE-1-PHOSPHATE MALTOSYLTRANSFERASE"/>
    <property type="match status" value="1"/>
</dbReference>
<dbReference type="SMART" id="SM00642">
    <property type="entry name" value="Aamy"/>
    <property type="match status" value="1"/>
</dbReference>
<evidence type="ECO:0000256" key="1">
    <source>
        <dbReference type="SAM" id="MobiDB-lite"/>
    </source>
</evidence>
<dbReference type="AlphaFoldDB" id="A0A6J4VSA1"/>
<accession>A0A6J4VSA1</accession>
<dbReference type="SUPFAM" id="SSF51445">
    <property type="entry name" value="(Trans)glycosidases"/>
    <property type="match status" value="1"/>
</dbReference>
<feature type="compositionally biased region" description="Basic residues" evidence="1">
    <location>
        <begin position="1157"/>
        <end position="1178"/>
    </location>
</feature>
<organism evidence="3">
    <name type="scientific">uncultured Truepera sp</name>
    <dbReference type="NCBI Taxonomy" id="543023"/>
    <lineage>
        <taxon>Bacteria</taxon>
        <taxon>Thermotogati</taxon>
        <taxon>Deinococcota</taxon>
        <taxon>Deinococci</taxon>
        <taxon>Trueperales</taxon>
        <taxon>Trueperaceae</taxon>
        <taxon>Truepera</taxon>
        <taxon>environmental samples</taxon>
    </lineage>
</organism>
<dbReference type="GO" id="GO:0005975">
    <property type="term" value="P:carbohydrate metabolic process"/>
    <property type="evidence" value="ECO:0007669"/>
    <property type="project" value="InterPro"/>
</dbReference>
<dbReference type="EMBL" id="CADCWP010000326">
    <property type="protein sequence ID" value="CAA9586675.1"/>
    <property type="molecule type" value="Genomic_DNA"/>
</dbReference>
<name>A0A6J4VSA1_9DEIN</name>
<dbReference type="Pfam" id="PF00128">
    <property type="entry name" value="Alpha-amylase"/>
    <property type="match status" value="1"/>
</dbReference>
<protein>
    <submittedName>
        <fullName evidence="3">GH13</fullName>
    </submittedName>
</protein>
<reference evidence="3" key="1">
    <citation type="submission" date="2020-02" db="EMBL/GenBank/DDBJ databases">
        <authorList>
            <person name="Meier V. D."/>
        </authorList>
    </citation>
    <scope>NUCLEOTIDE SEQUENCE</scope>
    <source>
        <strain evidence="3">AVDCRST_MAG86</strain>
    </source>
</reference>
<dbReference type="InterPro" id="IPR006047">
    <property type="entry name" value="GH13_cat_dom"/>
</dbReference>
<proteinExistence type="predicted"/>
<gene>
    <name evidence="3" type="ORF">AVDCRST_MAG86-3645</name>
</gene>
<dbReference type="PANTHER" id="PTHR47786:SF2">
    <property type="entry name" value="GLYCOSYL HYDROLASE FAMILY 13 CATALYTIC DOMAIN-CONTAINING PROTEIN"/>
    <property type="match status" value="1"/>
</dbReference>
<feature type="domain" description="Glycosyl hydrolase family 13 catalytic" evidence="2">
    <location>
        <begin position="322"/>
        <end position="722"/>
    </location>
</feature>